<gene>
    <name evidence="2" type="ORF">SNEC2469_LOCUS4244</name>
</gene>
<keyword evidence="1" id="KW-0732">Signal</keyword>
<name>A0A812L872_9DINO</name>
<organism evidence="2 3">
    <name type="scientific">Symbiodinium necroappetens</name>
    <dbReference type="NCBI Taxonomy" id="1628268"/>
    <lineage>
        <taxon>Eukaryota</taxon>
        <taxon>Sar</taxon>
        <taxon>Alveolata</taxon>
        <taxon>Dinophyceae</taxon>
        <taxon>Suessiales</taxon>
        <taxon>Symbiodiniaceae</taxon>
        <taxon>Symbiodinium</taxon>
    </lineage>
</organism>
<protein>
    <submittedName>
        <fullName evidence="2">Uncharacterized protein</fullName>
    </submittedName>
</protein>
<proteinExistence type="predicted"/>
<dbReference type="SUPFAM" id="SSF50965">
    <property type="entry name" value="Galactose oxidase, central domain"/>
    <property type="match status" value="1"/>
</dbReference>
<dbReference type="InterPro" id="IPR011043">
    <property type="entry name" value="Gal_Oxase/kelch_b-propeller"/>
</dbReference>
<accession>A0A812L872</accession>
<evidence type="ECO:0000313" key="2">
    <source>
        <dbReference type="EMBL" id="CAE7239776.1"/>
    </source>
</evidence>
<sequence length="115" mass="11817">DALVVGSPAEGSGVVYVYSLSAGQWLQELRLVPSDAAVGDRFGSSLKLSGDYLVVGASGHDVNSLSETGSAYIFTRSSGWQQQAKLLANDTMAGDRFGVAVAVTEEGHVLVAGLG</sequence>
<reference evidence="2" key="1">
    <citation type="submission" date="2021-02" db="EMBL/GenBank/DDBJ databases">
        <authorList>
            <person name="Dougan E. K."/>
            <person name="Rhodes N."/>
            <person name="Thang M."/>
            <person name="Chan C."/>
        </authorList>
    </citation>
    <scope>NUCLEOTIDE SEQUENCE</scope>
</reference>
<comment type="caution">
    <text evidence="2">The sequence shown here is derived from an EMBL/GenBank/DDBJ whole genome shotgun (WGS) entry which is preliminary data.</text>
</comment>
<dbReference type="PANTHER" id="PTHR36220:SF1">
    <property type="entry name" value="GAMMA TUBULIN COMPLEX COMPONENT C-TERMINAL DOMAIN-CONTAINING PROTEIN"/>
    <property type="match status" value="1"/>
</dbReference>
<dbReference type="PANTHER" id="PTHR36220">
    <property type="entry name" value="UNNAMED PRODUCT"/>
    <property type="match status" value="1"/>
</dbReference>
<dbReference type="Proteomes" id="UP000601435">
    <property type="component" value="Unassembled WGS sequence"/>
</dbReference>
<evidence type="ECO:0000313" key="3">
    <source>
        <dbReference type="Proteomes" id="UP000601435"/>
    </source>
</evidence>
<evidence type="ECO:0000256" key="1">
    <source>
        <dbReference type="ARBA" id="ARBA00022729"/>
    </source>
</evidence>
<dbReference type="Pfam" id="PF14312">
    <property type="entry name" value="FG-GAP_2"/>
    <property type="match status" value="2"/>
</dbReference>
<dbReference type="InterPro" id="IPR013517">
    <property type="entry name" value="FG-GAP"/>
</dbReference>
<dbReference type="Gene3D" id="2.130.10.130">
    <property type="entry name" value="Integrin alpha, N-terminal"/>
    <property type="match status" value="1"/>
</dbReference>
<dbReference type="OrthoDB" id="447633at2759"/>
<dbReference type="EMBL" id="CAJNJA010008729">
    <property type="protein sequence ID" value="CAE7239776.1"/>
    <property type="molecule type" value="Genomic_DNA"/>
</dbReference>
<feature type="non-terminal residue" evidence="2">
    <location>
        <position position="1"/>
    </location>
</feature>
<dbReference type="AlphaFoldDB" id="A0A812L872"/>
<keyword evidence="3" id="KW-1185">Reference proteome</keyword>
<dbReference type="InterPro" id="IPR028994">
    <property type="entry name" value="Integrin_alpha_N"/>
</dbReference>